<dbReference type="EMBL" id="JASCZI010000109">
    <property type="protein sequence ID" value="MED6108832.1"/>
    <property type="molecule type" value="Genomic_DNA"/>
</dbReference>
<name>A0ABU6QAZ0_9FABA</name>
<organism evidence="1 2">
    <name type="scientific">Stylosanthes scabra</name>
    <dbReference type="NCBI Taxonomy" id="79078"/>
    <lineage>
        <taxon>Eukaryota</taxon>
        <taxon>Viridiplantae</taxon>
        <taxon>Streptophyta</taxon>
        <taxon>Embryophyta</taxon>
        <taxon>Tracheophyta</taxon>
        <taxon>Spermatophyta</taxon>
        <taxon>Magnoliopsida</taxon>
        <taxon>eudicotyledons</taxon>
        <taxon>Gunneridae</taxon>
        <taxon>Pentapetalae</taxon>
        <taxon>rosids</taxon>
        <taxon>fabids</taxon>
        <taxon>Fabales</taxon>
        <taxon>Fabaceae</taxon>
        <taxon>Papilionoideae</taxon>
        <taxon>50 kb inversion clade</taxon>
        <taxon>dalbergioids sensu lato</taxon>
        <taxon>Dalbergieae</taxon>
        <taxon>Pterocarpus clade</taxon>
        <taxon>Stylosanthes</taxon>
    </lineage>
</organism>
<proteinExistence type="predicted"/>
<evidence type="ECO:0000313" key="1">
    <source>
        <dbReference type="EMBL" id="MED6108832.1"/>
    </source>
</evidence>
<accession>A0ABU6QAZ0</accession>
<keyword evidence="2" id="KW-1185">Reference proteome</keyword>
<sequence>MGNLVLEQDNKREKGFVPPLNEIFVTPKKLSIAQYVIHQDTIHSLDGEGHEVKDAIRRAKEDEALLNWTSEPIIDICVSKSLSIDPIGTLEYDAKGSEREMKELKVVVNPEQSKMIELCKEYIGVFAWSYHDMPGLDPVIA</sequence>
<dbReference type="Proteomes" id="UP001341840">
    <property type="component" value="Unassembled WGS sequence"/>
</dbReference>
<evidence type="ECO:0000313" key="2">
    <source>
        <dbReference type="Proteomes" id="UP001341840"/>
    </source>
</evidence>
<reference evidence="1 2" key="1">
    <citation type="journal article" date="2023" name="Plants (Basel)">
        <title>Bridging the Gap: Combining Genomics and Transcriptomics Approaches to Understand Stylosanthes scabra, an Orphan Legume from the Brazilian Caatinga.</title>
        <authorList>
            <person name="Ferreira-Neto J.R.C."/>
            <person name="da Silva M.D."/>
            <person name="Binneck E."/>
            <person name="de Melo N.F."/>
            <person name="da Silva R.H."/>
            <person name="de Melo A.L.T.M."/>
            <person name="Pandolfi V."/>
            <person name="Bustamante F.O."/>
            <person name="Brasileiro-Vidal A.C."/>
            <person name="Benko-Iseppon A.M."/>
        </authorList>
    </citation>
    <scope>NUCLEOTIDE SEQUENCE [LARGE SCALE GENOMIC DNA]</scope>
    <source>
        <tissue evidence="1">Leaves</tissue>
    </source>
</reference>
<gene>
    <name evidence="1" type="ORF">PIB30_027924</name>
</gene>
<protein>
    <submittedName>
        <fullName evidence="1">Uncharacterized protein</fullName>
    </submittedName>
</protein>
<comment type="caution">
    <text evidence="1">The sequence shown here is derived from an EMBL/GenBank/DDBJ whole genome shotgun (WGS) entry which is preliminary data.</text>
</comment>